<dbReference type="STRING" id="1314773.A0A3N2Q553"/>
<name>A0A3N2Q553_SODAK</name>
<feature type="compositionally biased region" description="Basic and acidic residues" evidence="1">
    <location>
        <begin position="189"/>
        <end position="198"/>
    </location>
</feature>
<dbReference type="EMBL" id="ML119051">
    <property type="protein sequence ID" value="ROT41904.1"/>
    <property type="molecule type" value="Genomic_DNA"/>
</dbReference>
<accession>A0A3N2Q553</accession>
<proteinExistence type="predicted"/>
<protein>
    <submittedName>
        <fullName evidence="3">Uncharacterized protein</fullName>
    </submittedName>
</protein>
<feature type="region of interest" description="Disordered" evidence="1">
    <location>
        <begin position="168"/>
        <end position="272"/>
    </location>
</feature>
<dbReference type="GeneID" id="39577035"/>
<feature type="transmembrane region" description="Helical" evidence="2">
    <location>
        <begin position="66"/>
        <end position="91"/>
    </location>
</feature>
<organism evidence="3 4">
    <name type="scientific">Sodiomyces alkalinus (strain CBS 110278 / VKM F-3762 / F11)</name>
    <name type="common">Alkaliphilic filamentous fungus</name>
    <dbReference type="NCBI Taxonomy" id="1314773"/>
    <lineage>
        <taxon>Eukaryota</taxon>
        <taxon>Fungi</taxon>
        <taxon>Dikarya</taxon>
        <taxon>Ascomycota</taxon>
        <taxon>Pezizomycotina</taxon>
        <taxon>Sordariomycetes</taxon>
        <taxon>Hypocreomycetidae</taxon>
        <taxon>Glomerellales</taxon>
        <taxon>Plectosphaerellaceae</taxon>
        <taxon>Sodiomyces</taxon>
    </lineage>
</organism>
<feature type="compositionally biased region" description="Basic residues" evidence="1">
    <location>
        <begin position="205"/>
        <end position="218"/>
    </location>
</feature>
<dbReference type="RefSeq" id="XP_028469710.1">
    <property type="nucleotide sequence ID" value="XM_028608557.1"/>
</dbReference>
<keyword evidence="4" id="KW-1185">Reference proteome</keyword>
<dbReference type="PANTHER" id="PTHR34776">
    <property type="entry name" value="F17F16.3 PROTEIN"/>
    <property type="match status" value="1"/>
</dbReference>
<sequence>MGILIHIPSYILIVEFAVAAIARLTNALPLLHARTYRKSRLTAPFLYPIVPFQDDVPKHMRYVGAWMLLTSIMLACPATRGSIVTLGLVLFWTATGAWSQARLGMTCRVPIMNTCLAICVYLTEREGPKRTLSFLQLPSCTQMPVAWYPSIIYQNISSAIMVTTRSSDVRDKAQDTKEGLEGEESPVVGEKHDLEHKKPASLSAKRAKTTTKSSKSHQPKVEEEPPESQRTDGARQPEKDGTSEPGTQEDTKAEQSATATAEKPHQDPDVPSNILEKGIVYVFFRPRVNITDPESVEDVARTYLLLRPIAPDARLGEGPIGDHGNSRLFVVPKKALPKSAGERLMVFVDMAQVSFQQLKDDFLKGTEYETKTRGTSHVPPATPAAEGVYAITSTGRESHLVYMLTLPEELGEVQEELGLKKEGSFIVSTKNPSYPGPANAQLPKKPEFSQGIMDEFAKKRWIPSKPAHFDFVNAQLLLVGEHGVEKATEPQKDDEADGKEEPKEVLEEFEDEDVKRMEGLGADISKAIFADLKARAEEYPKLKTTF</sequence>
<feature type="compositionally biased region" description="Polar residues" evidence="1">
    <location>
        <begin position="244"/>
        <end position="259"/>
    </location>
</feature>
<evidence type="ECO:0000313" key="4">
    <source>
        <dbReference type="Proteomes" id="UP000272025"/>
    </source>
</evidence>
<feature type="compositionally biased region" description="Basic and acidic residues" evidence="1">
    <location>
        <begin position="168"/>
        <end position="180"/>
    </location>
</feature>
<evidence type="ECO:0000256" key="2">
    <source>
        <dbReference type="SAM" id="Phobius"/>
    </source>
</evidence>
<feature type="compositionally biased region" description="Basic and acidic residues" evidence="1">
    <location>
        <begin position="219"/>
        <end position="242"/>
    </location>
</feature>
<gene>
    <name evidence="3" type="ORF">SODALDRAFT_286833</name>
</gene>
<keyword evidence="2" id="KW-1133">Transmembrane helix</keyword>
<evidence type="ECO:0000256" key="1">
    <source>
        <dbReference type="SAM" id="MobiDB-lite"/>
    </source>
</evidence>
<feature type="compositionally biased region" description="Basic and acidic residues" evidence="1">
    <location>
        <begin position="484"/>
        <end position="506"/>
    </location>
</feature>
<feature type="region of interest" description="Disordered" evidence="1">
    <location>
        <begin position="484"/>
        <end position="510"/>
    </location>
</feature>
<dbReference type="AlphaFoldDB" id="A0A3N2Q553"/>
<reference evidence="3 4" key="1">
    <citation type="journal article" date="2018" name="Mol. Ecol.">
        <title>The obligate alkalophilic soda-lake fungus Sodiomyces alkalinus has shifted to a protein diet.</title>
        <authorList>
            <person name="Grum-Grzhimaylo A.A."/>
            <person name="Falkoski D.L."/>
            <person name="van den Heuvel J."/>
            <person name="Valero-Jimenez C.A."/>
            <person name="Min B."/>
            <person name="Choi I.G."/>
            <person name="Lipzen A."/>
            <person name="Daum C.G."/>
            <person name="Aanen D.K."/>
            <person name="Tsang A."/>
            <person name="Henrissat B."/>
            <person name="Bilanenko E.N."/>
            <person name="de Vries R.P."/>
            <person name="van Kan J.A.L."/>
            <person name="Grigoriev I.V."/>
            <person name="Debets A.J.M."/>
        </authorList>
    </citation>
    <scope>NUCLEOTIDE SEQUENCE [LARGE SCALE GENOMIC DNA]</scope>
    <source>
        <strain evidence="3 4">F11</strain>
    </source>
</reference>
<dbReference type="OrthoDB" id="1028014at2759"/>
<dbReference type="Proteomes" id="UP000272025">
    <property type="component" value="Unassembled WGS sequence"/>
</dbReference>
<keyword evidence="2" id="KW-0472">Membrane</keyword>
<evidence type="ECO:0000313" key="3">
    <source>
        <dbReference type="EMBL" id="ROT41904.1"/>
    </source>
</evidence>
<keyword evidence="2" id="KW-0812">Transmembrane</keyword>
<feature type="transmembrane region" description="Helical" evidence="2">
    <location>
        <begin position="12"/>
        <end position="31"/>
    </location>
</feature>
<dbReference type="PANTHER" id="PTHR34776:SF1">
    <property type="entry name" value="F17F16.3 PROTEIN"/>
    <property type="match status" value="1"/>
</dbReference>